<dbReference type="RefSeq" id="WP_144974079.1">
    <property type="nucleotide sequence ID" value="NZ_CP036289.1"/>
</dbReference>
<organism evidence="2 3">
    <name type="scientific">Bremerella volcania</name>
    <dbReference type="NCBI Taxonomy" id="2527984"/>
    <lineage>
        <taxon>Bacteria</taxon>
        <taxon>Pseudomonadati</taxon>
        <taxon>Planctomycetota</taxon>
        <taxon>Planctomycetia</taxon>
        <taxon>Pirellulales</taxon>
        <taxon>Pirellulaceae</taxon>
        <taxon>Bremerella</taxon>
    </lineage>
</organism>
<evidence type="ECO:0000256" key="1">
    <source>
        <dbReference type="SAM" id="MobiDB-lite"/>
    </source>
</evidence>
<feature type="region of interest" description="Disordered" evidence="1">
    <location>
        <begin position="109"/>
        <end position="129"/>
    </location>
</feature>
<evidence type="ECO:0000313" key="3">
    <source>
        <dbReference type="Proteomes" id="UP000318626"/>
    </source>
</evidence>
<dbReference type="Proteomes" id="UP000318626">
    <property type="component" value="Chromosome"/>
</dbReference>
<dbReference type="EMBL" id="CP036289">
    <property type="protein sequence ID" value="QDU76166.1"/>
    <property type="molecule type" value="Genomic_DNA"/>
</dbReference>
<dbReference type="OrthoDB" id="277172at2"/>
<sequence length="188" mass="21004">MTSLLFLLAVISAPPSLESNSSASEFNPAKIEHQEPLEPHEIRKAIRIALRDEATSDSFKDRRNAIVRIYALYAEMMLNEEFAEFEKEKWQAKLGSRLRSVRDDLEKLRSTEPAPSLSEVKSANGGGAIDERGADELIELITTTIDPETWEVHGGKGSIFYFSNLRVLVVRQTQDVHAKLGGILGIRP</sequence>
<name>A0A518CAB0_9BACT</name>
<accession>A0A518CAB0</accession>
<gene>
    <name evidence="2" type="ORF">Pan97_32110</name>
</gene>
<dbReference type="AlphaFoldDB" id="A0A518CAB0"/>
<protein>
    <submittedName>
        <fullName evidence="2">Uncharacterized protein</fullName>
    </submittedName>
</protein>
<keyword evidence="3" id="KW-1185">Reference proteome</keyword>
<reference evidence="3" key="1">
    <citation type="submission" date="2019-02" db="EMBL/GenBank/DDBJ databases">
        <title>Deep-cultivation of Planctomycetes and their phenomic and genomic characterization uncovers novel biology.</title>
        <authorList>
            <person name="Wiegand S."/>
            <person name="Jogler M."/>
            <person name="Boedeker C."/>
            <person name="Pinto D."/>
            <person name="Vollmers J."/>
            <person name="Rivas-Marin E."/>
            <person name="Kohn T."/>
            <person name="Peeters S.H."/>
            <person name="Heuer A."/>
            <person name="Rast P."/>
            <person name="Oberbeckmann S."/>
            <person name="Bunk B."/>
            <person name="Jeske O."/>
            <person name="Meyerdierks A."/>
            <person name="Storesund J.E."/>
            <person name="Kallscheuer N."/>
            <person name="Luecker S."/>
            <person name="Lage O.M."/>
            <person name="Pohl T."/>
            <person name="Merkel B.J."/>
            <person name="Hornburger P."/>
            <person name="Mueller R.-W."/>
            <person name="Bruemmer F."/>
            <person name="Labrenz M."/>
            <person name="Spormann A.M."/>
            <person name="Op den Camp H."/>
            <person name="Overmann J."/>
            <person name="Amann R."/>
            <person name="Jetten M.S.M."/>
            <person name="Mascher T."/>
            <person name="Medema M.H."/>
            <person name="Devos D.P."/>
            <person name="Kaster A.-K."/>
            <person name="Ovreas L."/>
            <person name="Rohde M."/>
            <person name="Galperin M.Y."/>
            <person name="Jogler C."/>
        </authorList>
    </citation>
    <scope>NUCLEOTIDE SEQUENCE [LARGE SCALE GENOMIC DNA]</scope>
    <source>
        <strain evidence="3">Pan97</strain>
    </source>
</reference>
<proteinExistence type="predicted"/>
<evidence type="ECO:0000313" key="2">
    <source>
        <dbReference type="EMBL" id="QDU76166.1"/>
    </source>
</evidence>
<dbReference type="KEGG" id="bvo:Pan97_32110"/>